<dbReference type="SUPFAM" id="SSF53795">
    <property type="entry name" value="PEP carboxykinase-like"/>
    <property type="match status" value="1"/>
</dbReference>
<name>A0A7X2TPI2_9FIRM</name>
<dbReference type="RefSeq" id="WP_154458534.1">
    <property type="nucleotide sequence ID" value="NZ_VUMV01000007.1"/>
</dbReference>
<dbReference type="EMBL" id="VUMV01000007">
    <property type="protein sequence ID" value="MST82630.1"/>
    <property type="molecule type" value="Genomic_DNA"/>
</dbReference>
<dbReference type="AlphaFoldDB" id="A0A7X2TPI2"/>
<accession>A0A7X2TPI2</accession>
<evidence type="ECO:0008006" key="3">
    <source>
        <dbReference type="Google" id="ProtNLM"/>
    </source>
</evidence>
<sequence length="272" mass="30175">MPMYRLAELNTEITGIGTCTEELLRPYLLPAEKIPLVPDISVAMTAALREKERRLEGSGFSADYLESMAVYRSFCEQALKREVMFFHASAVEYQGAAYLFSGPSGAGKSTHAAMWKKAFGGAAVVINDDKPLLRFFDGAGASDFSGMLTEYGESGTLTCSGGTNPVRSPADSTAVYAYGTPWDGKRHLGCNLKIRVGGIAFLEKGKTVSIRRLGWREALEKARMQCFRSETWENRQRYEMLLRRLLNTVPAYLLRCDISTRAAVTAYEAMKR</sequence>
<dbReference type="Gene3D" id="3.40.50.300">
    <property type="entry name" value="P-loop containing nucleotide triphosphate hydrolases"/>
    <property type="match status" value="1"/>
</dbReference>
<reference evidence="1 2" key="1">
    <citation type="submission" date="2019-08" db="EMBL/GenBank/DDBJ databases">
        <title>In-depth cultivation of the pig gut microbiome towards novel bacterial diversity and tailored functional studies.</title>
        <authorList>
            <person name="Wylensek D."/>
            <person name="Hitch T.C.A."/>
            <person name="Clavel T."/>
        </authorList>
    </citation>
    <scope>NUCLEOTIDE SEQUENCE [LARGE SCALE GENOMIC DNA]</scope>
    <source>
        <strain evidence="1 2">Oil+RF-744-WCA-WT-13</strain>
    </source>
</reference>
<gene>
    <name evidence="1" type="ORF">FYJ60_09905</name>
</gene>
<dbReference type="SUPFAM" id="SSF52540">
    <property type="entry name" value="P-loop containing nucleoside triphosphate hydrolases"/>
    <property type="match status" value="1"/>
</dbReference>
<dbReference type="Proteomes" id="UP000466864">
    <property type="component" value="Unassembled WGS sequence"/>
</dbReference>
<dbReference type="InterPro" id="IPR027417">
    <property type="entry name" value="P-loop_NTPase"/>
</dbReference>
<proteinExistence type="predicted"/>
<organism evidence="1 2">
    <name type="scientific">Bilifractor porci</name>
    <dbReference type="NCBI Taxonomy" id="2606636"/>
    <lineage>
        <taxon>Bacteria</taxon>
        <taxon>Bacillati</taxon>
        <taxon>Bacillota</taxon>
        <taxon>Clostridia</taxon>
        <taxon>Lachnospirales</taxon>
        <taxon>Lachnospiraceae</taxon>
        <taxon>Bilifractor</taxon>
    </lineage>
</organism>
<keyword evidence="2" id="KW-1185">Reference proteome</keyword>
<comment type="caution">
    <text evidence="1">The sequence shown here is derived from an EMBL/GenBank/DDBJ whole genome shotgun (WGS) entry which is preliminary data.</text>
</comment>
<evidence type="ECO:0000313" key="1">
    <source>
        <dbReference type="EMBL" id="MST82630.1"/>
    </source>
</evidence>
<evidence type="ECO:0000313" key="2">
    <source>
        <dbReference type="Proteomes" id="UP000466864"/>
    </source>
</evidence>
<protein>
    <recommendedName>
        <fullName evidence="3">Phosphoenolpyruvate carboxykinase</fullName>
    </recommendedName>
</protein>